<evidence type="ECO:0000313" key="6">
    <source>
        <dbReference type="Proteomes" id="UP001218246"/>
    </source>
</evidence>
<evidence type="ECO:0000256" key="1">
    <source>
        <dbReference type="ARBA" id="ARBA00022763"/>
    </source>
</evidence>
<dbReference type="EMBL" id="JARULN010000006">
    <property type="protein sequence ID" value="MDG5754115.1"/>
    <property type="molecule type" value="Genomic_DNA"/>
</dbReference>
<gene>
    <name evidence="5" type="ORF">P6P90_09025</name>
</gene>
<reference evidence="5 6" key="1">
    <citation type="submission" date="2023-04" db="EMBL/GenBank/DDBJ databases">
        <title>Ectobacillus antri isolated from activated sludge.</title>
        <authorList>
            <person name="Yan P."/>
            <person name="Liu X."/>
        </authorList>
    </citation>
    <scope>NUCLEOTIDE SEQUENCE [LARGE SCALE GENOMIC DNA]</scope>
    <source>
        <strain evidence="5 6">C18H</strain>
    </source>
</reference>
<dbReference type="SUPFAM" id="SSF52141">
    <property type="entry name" value="Uracil-DNA glycosylase-like"/>
    <property type="match status" value="1"/>
</dbReference>
<dbReference type="RefSeq" id="WP_278018171.1">
    <property type="nucleotide sequence ID" value="NZ_JARRRY010000005.1"/>
</dbReference>
<keyword evidence="5" id="KW-0326">Glycosidase</keyword>
<dbReference type="Proteomes" id="UP001218246">
    <property type="component" value="Unassembled WGS sequence"/>
</dbReference>
<dbReference type="InterPro" id="IPR036895">
    <property type="entry name" value="Uracil-DNA_glycosylase-like_sf"/>
</dbReference>
<dbReference type="InterPro" id="IPR015637">
    <property type="entry name" value="MUG/TDG"/>
</dbReference>
<dbReference type="PANTHER" id="PTHR12159">
    <property type="entry name" value="G/T AND G/U MISMATCH-SPECIFIC DNA GLYCOSYLASE"/>
    <property type="match status" value="1"/>
</dbReference>
<dbReference type="EC" id="3.2.2.-" evidence="5"/>
<evidence type="ECO:0000256" key="3">
    <source>
        <dbReference type="ARBA" id="ARBA00023204"/>
    </source>
</evidence>
<keyword evidence="1" id="KW-0227">DNA damage</keyword>
<evidence type="ECO:0000259" key="4">
    <source>
        <dbReference type="Pfam" id="PF03167"/>
    </source>
</evidence>
<feature type="domain" description="Uracil-DNA glycosylase-like" evidence="4">
    <location>
        <begin position="12"/>
        <end position="176"/>
    </location>
</feature>
<keyword evidence="3" id="KW-0234">DNA repair</keyword>
<accession>A0ABT6H615</accession>
<dbReference type="Gene3D" id="3.40.470.10">
    <property type="entry name" value="Uracil-DNA glycosylase-like domain"/>
    <property type="match status" value="1"/>
</dbReference>
<organism evidence="5 6">
    <name type="scientific">Ectobacillus antri</name>
    <dbReference type="NCBI Taxonomy" id="2486280"/>
    <lineage>
        <taxon>Bacteria</taxon>
        <taxon>Bacillati</taxon>
        <taxon>Bacillota</taxon>
        <taxon>Bacilli</taxon>
        <taxon>Bacillales</taxon>
        <taxon>Bacillaceae</taxon>
        <taxon>Ectobacillus</taxon>
    </lineage>
</organism>
<evidence type="ECO:0000256" key="2">
    <source>
        <dbReference type="ARBA" id="ARBA00022801"/>
    </source>
</evidence>
<protein>
    <submittedName>
        <fullName evidence="5">Mismatch-specific DNA-glycosylase</fullName>
        <ecNumber evidence="5">3.2.2.-</ecNumber>
    </submittedName>
</protein>
<sequence>MKEAFEEKWLPTYIKPNITVLFCGINPGRISATKGYHYANPANLFWRGLFEGGLTPYQLKPEETAQLLRWNYGITDLVARPTRSSGDLHTQDYKMGAIEFQLLVITYKPKVICFNGITAFRHATGKKKEKIKLGIQNGLFFGNESWEGCYVFVIPSTSGANASFSRDERLAMFRRLHDFLKEKGWQ</sequence>
<keyword evidence="6" id="KW-1185">Reference proteome</keyword>
<dbReference type="Pfam" id="PF03167">
    <property type="entry name" value="UDG"/>
    <property type="match status" value="1"/>
</dbReference>
<keyword evidence="2 5" id="KW-0378">Hydrolase</keyword>
<comment type="caution">
    <text evidence="5">The sequence shown here is derived from an EMBL/GenBank/DDBJ whole genome shotgun (WGS) entry which is preliminary data.</text>
</comment>
<dbReference type="GO" id="GO:0016798">
    <property type="term" value="F:hydrolase activity, acting on glycosyl bonds"/>
    <property type="evidence" value="ECO:0007669"/>
    <property type="project" value="UniProtKB-KW"/>
</dbReference>
<dbReference type="CDD" id="cd10028">
    <property type="entry name" value="UDG-F2_TDG_MUG"/>
    <property type="match status" value="1"/>
</dbReference>
<proteinExistence type="predicted"/>
<dbReference type="PANTHER" id="PTHR12159:SF9">
    <property type="entry name" value="G_T MISMATCH-SPECIFIC THYMINE DNA GLYCOSYLASE"/>
    <property type="match status" value="1"/>
</dbReference>
<name>A0ABT6H615_9BACI</name>
<evidence type="ECO:0000313" key="5">
    <source>
        <dbReference type="EMBL" id="MDG5754115.1"/>
    </source>
</evidence>
<dbReference type="InterPro" id="IPR005122">
    <property type="entry name" value="Uracil-DNA_glycosylase-like"/>
</dbReference>